<feature type="region of interest" description="Disordered" evidence="1">
    <location>
        <begin position="280"/>
        <end position="364"/>
    </location>
</feature>
<sequence>HAMHRQRSPLARYRHLSPRLFGGYSESGVASSASRGQETLLSDSLISRDCESGLESSDSSLNESMTLSAVDRMLARRDKESILDKKKLTGIIRSLDWVDKPLNRAVYGPDFAAMAQRRNNYRFGAMGDRQRAFGTLGHRERGLGAVGHREHGLGAVGHREHGLGAVGHREHGLGAVGHREHGLGAVGHREHGLGAVGHREHGLGAVGHREHGLGAVGHREHGLGAVGHREQGLGAIGRYERAPGATRHRDRSEQEPLAMNWRNPTFEPMTSRNHRFPGLLELERLEPMTSRDRRPSDRLELERLEPMTSRNRRSPGLELERELGLTKRHERGQNSLLGRRGLKKRPPKSQRKRGLFSVDRRNKKHAQLDRYDELKAKGAHIRALKTLGRGLPATAGRGHREQGAAGPSRARRNPRPSGQGRRGRGQQQAGPGGSGRKAAAVRDLQAKHRKDSGRRF</sequence>
<feature type="region of interest" description="Disordered" evidence="1">
    <location>
        <begin position="387"/>
        <end position="456"/>
    </location>
</feature>
<reference evidence="2 3" key="1">
    <citation type="submission" date="2017-06" db="EMBL/GenBank/DDBJ databases">
        <title>A platform for efficient transgenesis in Macrostomum lignano, a flatworm model organism for stem cell research.</title>
        <authorList>
            <person name="Berezikov E."/>
        </authorList>
    </citation>
    <scope>NUCLEOTIDE SEQUENCE [LARGE SCALE GENOMIC DNA]</scope>
    <source>
        <strain evidence="2">DV1</strain>
        <tissue evidence="2">Whole organism</tissue>
    </source>
</reference>
<feature type="compositionally biased region" description="Basic and acidic residues" evidence="1">
    <location>
        <begin position="318"/>
        <end position="327"/>
    </location>
</feature>
<gene>
    <name evidence="2" type="ORF">BOX15_Mlig009004g1</name>
</gene>
<accession>A0A267DD35</accession>
<dbReference type="EMBL" id="NIVC01004792">
    <property type="protein sequence ID" value="PAA46574.1"/>
    <property type="molecule type" value="Genomic_DNA"/>
</dbReference>
<evidence type="ECO:0000313" key="2">
    <source>
        <dbReference type="EMBL" id="PAA46574.1"/>
    </source>
</evidence>
<dbReference type="OrthoDB" id="6153212at2759"/>
<dbReference type="AlphaFoldDB" id="A0A267DD35"/>
<protein>
    <submittedName>
        <fullName evidence="2">Uncharacterized protein</fullName>
    </submittedName>
</protein>
<feature type="compositionally biased region" description="Low complexity" evidence="1">
    <location>
        <begin position="415"/>
        <end position="429"/>
    </location>
</feature>
<feature type="compositionally biased region" description="Basic and acidic residues" evidence="1">
    <location>
        <begin position="281"/>
        <end position="305"/>
    </location>
</feature>
<dbReference type="Proteomes" id="UP000215902">
    <property type="component" value="Unassembled WGS sequence"/>
</dbReference>
<feature type="compositionally biased region" description="Basic residues" evidence="1">
    <location>
        <begin position="340"/>
        <end position="354"/>
    </location>
</feature>
<name>A0A267DD35_9PLAT</name>
<proteinExistence type="predicted"/>
<evidence type="ECO:0000256" key="1">
    <source>
        <dbReference type="SAM" id="MobiDB-lite"/>
    </source>
</evidence>
<feature type="compositionally biased region" description="Basic residues" evidence="1">
    <location>
        <begin position="447"/>
        <end position="456"/>
    </location>
</feature>
<organism evidence="2 3">
    <name type="scientific">Macrostomum lignano</name>
    <dbReference type="NCBI Taxonomy" id="282301"/>
    <lineage>
        <taxon>Eukaryota</taxon>
        <taxon>Metazoa</taxon>
        <taxon>Spiralia</taxon>
        <taxon>Lophotrochozoa</taxon>
        <taxon>Platyhelminthes</taxon>
        <taxon>Rhabditophora</taxon>
        <taxon>Macrostomorpha</taxon>
        <taxon>Macrostomida</taxon>
        <taxon>Macrostomidae</taxon>
        <taxon>Macrostomum</taxon>
    </lineage>
</organism>
<keyword evidence="3" id="KW-1185">Reference proteome</keyword>
<evidence type="ECO:0000313" key="3">
    <source>
        <dbReference type="Proteomes" id="UP000215902"/>
    </source>
</evidence>
<feature type="non-terminal residue" evidence="2">
    <location>
        <position position="1"/>
    </location>
</feature>
<dbReference type="STRING" id="282301.A0A267DD35"/>
<comment type="caution">
    <text evidence="2">The sequence shown here is derived from an EMBL/GenBank/DDBJ whole genome shotgun (WGS) entry which is preliminary data.</text>
</comment>